<accession>A0A498I9W5</accession>
<name>A0A498I9W5_MALDO</name>
<dbReference type="Proteomes" id="UP000290289">
    <property type="component" value="Chromosome 13"/>
</dbReference>
<keyword evidence="2" id="KW-1185">Reference proteome</keyword>
<evidence type="ECO:0000313" key="2">
    <source>
        <dbReference type="Proteomes" id="UP000290289"/>
    </source>
</evidence>
<proteinExistence type="predicted"/>
<protein>
    <submittedName>
        <fullName evidence="1">Uncharacterized protein</fullName>
    </submittedName>
</protein>
<comment type="caution">
    <text evidence="1">The sequence shown here is derived from an EMBL/GenBank/DDBJ whole genome shotgun (WGS) entry which is preliminary data.</text>
</comment>
<dbReference type="EMBL" id="RDQH01000339">
    <property type="protein sequence ID" value="RXH79012.1"/>
    <property type="molecule type" value="Genomic_DNA"/>
</dbReference>
<evidence type="ECO:0000313" key="1">
    <source>
        <dbReference type="EMBL" id="RXH79012.1"/>
    </source>
</evidence>
<organism evidence="1 2">
    <name type="scientific">Malus domestica</name>
    <name type="common">Apple</name>
    <name type="synonym">Pyrus malus</name>
    <dbReference type="NCBI Taxonomy" id="3750"/>
    <lineage>
        <taxon>Eukaryota</taxon>
        <taxon>Viridiplantae</taxon>
        <taxon>Streptophyta</taxon>
        <taxon>Embryophyta</taxon>
        <taxon>Tracheophyta</taxon>
        <taxon>Spermatophyta</taxon>
        <taxon>Magnoliopsida</taxon>
        <taxon>eudicotyledons</taxon>
        <taxon>Gunneridae</taxon>
        <taxon>Pentapetalae</taxon>
        <taxon>rosids</taxon>
        <taxon>fabids</taxon>
        <taxon>Rosales</taxon>
        <taxon>Rosaceae</taxon>
        <taxon>Amygdaloideae</taxon>
        <taxon>Maleae</taxon>
        <taxon>Malus</taxon>
    </lineage>
</organism>
<dbReference type="AlphaFoldDB" id="A0A498I9W5"/>
<gene>
    <name evidence="1" type="ORF">DVH24_034219</name>
</gene>
<reference evidence="1 2" key="1">
    <citation type="submission" date="2018-10" db="EMBL/GenBank/DDBJ databases">
        <title>A high-quality apple genome assembly.</title>
        <authorList>
            <person name="Hu J."/>
        </authorList>
    </citation>
    <scope>NUCLEOTIDE SEQUENCE [LARGE SCALE GENOMIC DNA]</scope>
    <source>
        <strain evidence="2">cv. HFTH1</strain>
        <tissue evidence="1">Young leaf</tissue>
    </source>
</reference>
<sequence>MASMLRPSQVEVCQLVTSQPEPPPYPGLDSAVARYCPFWAPTTPSRFCLWELTRELPSGSPIALA</sequence>